<dbReference type="RefSeq" id="WP_107726245.1">
    <property type="nucleotide sequence ID" value="NZ_PZZP01000001.1"/>
</dbReference>
<feature type="transmembrane region" description="Helical" evidence="5">
    <location>
        <begin position="28"/>
        <end position="46"/>
    </location>
</feature>
<dbReference type="PANTHER" id="PTHR30249">
    <property type="entry name" value="PUTATIVE SEROTONIN TRANSPORTER"/>
    <property type="match status" value="1"/>
</dbReference>
<comment type="caution">
    <text evidence="6">The sequence shown here is derived from an EMBL/GenBank/DDBJ whole genome shotgun (WGS) entry which is preliminary data.</text>
</comment>
<evidence type="ECO:0000256" key="5">
    <source>
        <dbReference type="SAM" id="Phobius"/>
    </source>
</evidence>
<protein>
    <submittedName>
        <fullName evidence="6">Putative effector of murein hydrolase</fullName>
    </submittedName>
</protein>
<keyword evidence="7" id="KW-1185">Reference proteome</keyword>
<dbReference type="EMBL" id="PZZP01000001">
    <property type="protein sequence ID" value="PTM59335.1"/>
    <property type="molecule type" value="Genomic_DNA"/>
</dbReference>
<keyword evidence="2 5" id="KW-0812">Transmembrane</keyword>
<proteinExistence type="predicted"/>
<dbReference type="PANTHER" id="PTHR30249:SF0">
    <property type="entry name" value="PLASTIDAL GLYCOLATE_GLYCERATE TRANSLOCATOR 1, CHLOROPLASTIC"/>
    <property type="match status" value="1"/>
</dbReference>
<dbReference type="GO" id="GO:0016020">
    <property type="term" value="C:membrane"/>
    <property type="evidence" value="ECO:0007669"/>
    <property type="project" value="UniProtKB-SubCell"/>
</dbReference>
<feature type="transmembrane region" description="Helical" evidence="5">
    <location>
        <begin position="145"/>
        <end position="165"/>
    </location>
</feature>
<evidence type="ECO:0000256" key="4">
    <source>
        <dbReference type="ARBA" id="ARBA00023136"/>
    </source>
</evidence>
<keyword evidence="3 5" id="KW-1133">Transmembrane helix</keyword>
<keyword evidence="6" id="KW-0378">Hydrolase</keyword>
<name>A0A2T4ZBT5_9BACL</name>
<dbReference type="GO" id="GO:0016787">
    <property type="term" value="F:hydrolase activity"/>
    <property type="evidence" value="ECO:0007669"/>
    <property type="project" value="UniProtKB-KW"/>
</dbReference>
<evidence type="ECO:0000313" key="6">
    <source>
        <dbReference type="EMBL" id="PTM59335.1"/>
    </source>
</evidence>
<dbReference type="OrthoDB" id="9811701at2"/>
<comment type="subcellular location">
    <subcellularLocation>
        <location evidence="1">Membrane</location>
        <topology evidence="1">Multi-pass membrane protein</topology>
    </subcellularLocation>
</comment>
<organism evidence="6 7">
    <name type="scientific">Desmospora activa DSM 45169</name>
    <dbReference type="NCBI Taxonomy" id="1121389"/>
    <lineage>
        <taxon>Bacteria</taxon>
        <taxon>Bacillati</taxon>
        <taxon>Bacillota</taxon>
        <taxon>Bacilli</taxon>
        <taxon>Bacillales</taxon>
        <taxon>Thermoactinomycetaceae</taxon>
        <taxon>Desmospora</taxon>
    </lineage>
</organism>
<feature type="transmembrane region" description="Helical" evidence="5">
    <location>
        <begin position="87"/>
        <end position="108"/>
    </location>
</feature>
<dbReference type="AlphaFoldDB" id="A0A2T4ZBT5"/>
<dbReference type="Pfam" id="PF04172">
    <property type="entry name" value="LrgB"/>
    <property type="match status" value="1"/>
</dbReference>
<evidence type="ECO:0000313" key="7">
    <source>
        <dbReference type="Proteomes" id="UP000241639"/>
    </source>
</evidence>
<sequence length="226" mass="23606">MSKSVLLLSWTLIAYLAGLKLHRQIPHILTSPVFTSTLLVIGGLWLTHTDYSTYRAANAPLDQLLGPAQVAMAVPLYKGWTMLKRHLSFILAGVSVGTITGMVIAVFAGKLLHLNNETILSLVPKSATTPIAMVASHSAGGIPELAAIFAVVTGILGLVLGPVLLRWMGVQCHLAKGLAMGTAGQMIGAARASQWGDASAAMGIVGMSLAALLIGLVTPLLSHLFI</sequence>
<dbReference type="InterPro" id="IPR007300">
    <property type="entry name" value="CidB/LrgB"/>
</dbReference>
<keyword evidence="4 5" id="KW-0472">Membrane</keyword>
<evidence type="ECO:0000256" key="2">
    <source>
        <dbReference type="ARBA" id="ARBA00022692"/>
    </source>
</evidence>
<evidence type="ECO:0000256" key="1">
    <source>
        <dbReference type="ARBA" id="ARBA00004141"/>
    </source>
</evidence>
<dbReference type="Proteomes" id="UP000241639">
    <property type="component" value="Unassembled WGS sequence"/>
</dbReference>
<feature type="transmembrane region" description="Helical" evidence="5">
    <location>
        <begin position="200"/>
        <end position="221"/>
    </location>
</feature>
<reference evidence="6 7" key="1">
    <citation type="submission" date="2018-04" db="EMBL/GenBank/DDBJ databases">
        <title>Genomic Encyclopedia of Archaeal and Bacterial Type Strains, Phase II (KMG-II): from individual species to whole genera.</title>
        <authorList>
            <person name="Goeker M."/>
        </authorList>
    </citation>
    <scope>NUCLEOTIDE SEQUENCE [LARGE SCALE GENOMIC DNA]</scope>
    <source>
        <strain evidence="6 7">DSM 45169</strain>
    </source>
</reference>
<accession>A0A2T4ZBT5</accession>
<gene>
    <name evidence="6" type="ORF">C8J48_1947</name>
</gene>
<evidence type="ECO:0000256" key="3">
    <source>
        <dbReference type="ARBA" id="ARBA00022989"/>
    </source>
</evidence>